<dbReference type="EMBL" id="FOWD01000023">
    <property type="protein sequence ID" value="SFO40291.1"/>
    <property type="molecule type" value="Genomic_DNA"/>
</dbReference>
<dbReference type="PROSITE" id="PS50109">
    <property type="entry name" value="HIS_KIN"/>
    <property type="match status" value="1"/>
</dbReference>
<proteinExistence type="predicted"/>
<reference evidence="6 7" key="1">
    <citation type="submission" date="2016-10" db="EMBL/GenBank/DDBJ databases">
        <authorList>
            <person name="de Groot N.N."/>
        </authorList>
    </citation>
    <scope>NUCLEOTIDE SEQUENCE [LARGE SCALE GENOMIC DNA]</scope>
    <source>
        <strain evidence="6 7">DSM 1283</strain>
    </source>
</reference>
<evidence type="ECO:0000256" key="4">
    <source>
        <dbReference type="ARBA" id="ARBA00023012"/>
    </source>
</evidence>
<dbReference type="InterPro" id="IPR005467">
    <property type="entry name" value="His_kinase_dom"/>
</dbReference>
<keyword evidence="3 6" id="KW-0418">Kinase</keyword>
<dbReference type="RefSeq" id="WP_091687306.1">
    <property type="nucleotide sequence ID" value="NZ_BAABFM010000007.1"/>
</dbReference>
<dbReference type="AlphaFoldDB" id="A0A1I5GXK6"/>
<dbReference type="InterPro" id="IPR003594">
    <property type="entry name" value="HATPase_dom"/>
</dbReference>
<keyword evidence="7" id="KW-1185">Reference proteome</keyword>
<dbReference type="CDD" id="cd00075">
    <property type="entry name" value="HATPase"/>
    <property type="match status" value="1"/>
</dbReference>
<evidence type="ECO:0000256" key="1">
    <source>
        <dbReference type="ARBA" id="ARBA00000085"/>
    </source>
</evidence>
<dbReference type="GO" id="GO:0004673">
    <property type="term" value="F:protein histidine kinase activity"/>
    <property type="evidence" value="ECO:0007669"/>
    <property type="project" value="UniProtKB-EC"/>
</dbReference>
<dbReference type="EC" id="2.7.13.3" evidence="2"/>
<dbReference type="SUPFAM" id="SSF55874">
    <property type="entry name" value="ATPase domain of HSP90 chaperone/DNA topoisomerase II/histidine kinase"/>
    <property type="match status" value="1"/>
</dbReference>
<dbReference type="InterPro" id="IPR004358">
    <property type="entry name" value="Sig_transdc_His_kin-like_C"/>
</dbReference>
<dbReference type="Gene3D" id="3.30.565.10">
    <property type="entry name" value="Histidine kinase-like ATPase, C-terminal domain"/>
    <property type="match status" value="1"/>
</dbReference>
<evidence type="ECO:0000313" key="6">
    <source>
        <dbReference type="EMBL" id="SFO40291.1"/>
    </source>
</evidence>
<dbReference type="PRINTS" id="PR00344">
    <property type="entry name" value="BCTRLSENSOR"/>
</dbReference>
<feature type="domain" description="Histidine kinase" evidence="5">
    <location>
        <begin position="1"/>
        <end position="107"/>
    </location>
</feature>
<accession>A0A1I5GXK6</accession>
<protein>
    <recommendedName>
        <fullName evidence="2">histidine kinase</fullName>
        <ecNumber evidence="2">2.7.13.3</ecNumber>
    </recommendedName>
</protein>
<evidence type="ECO:0000259" key="5">
    <source>
        <dbReference type="PROSITE" id="PS50109"/>
    </source>
</evidence>
<dbReference type="Pfam" id="PF02518">
    <property type="entry name" value="HATPase_c"/>
    <property type="match status" value="1"/>
</dbReference>
<organism evidence="6 7">
    <name type="scientific">Anaerocolumna aminovalerica</name>
    <dbReference type="NCBI Taxonomy" id="1527"/>
    <lineage>
        <taxon>Bacteria</taxon>
        <taxon>Bacillati</taxon>
        <taxon>Bacillota</taxon>
        <taxon>Clostridia</taxon>
        <taxon>Lachnospirales</taxon>
        <taxon>Lachnospiraceae</taxon>
        <taxon>Anaerocolumna</taxon>
    </lineage>
</organism>
<dbReference type="OrthoDB" id="9797586at2"/>
<evidence type="ECO:0000256" key="3">
    <source>
        <dbReference type="ARBA" id="ARBA00022777"/>
    </source>
</evidence>
<gene>
    <name evidence="6" type="ORF">SAMN04489757_1239</name>
</gene>
<keyword evidence="3 6" id="KW-0808">Transferase</keyword>
<evidence type="ECO:0000256" key="2">
    <source>
        <dbReference type="ARBA" id="ARBA00012438"/>
    </source>
</evidence>
<keyword evidence="4" id="KW-0902">Two-component regulatory system</keyword>
<sequence length="185" mass="20630">MMTEISLNVLDVAQNSIEAGASHIIIDIKADHKEDYLKIVISDDGYGMTDSQLAKVDDPFYTTRTTRAIGLGVPFFKYGAEMTGGTFTIVSEAGKGTEVTAAFVLSHIDRMPLGDITSTMLSLITCNENIHFIYSYSVDGRCFTLDTKEFREILGDISFQEPEVSNFIKEYLQDHKDEVDQGEYI</sequence>
<dbReference type="STRING" id="1527.SAMN04489757_1239"/>
<dbReference type="InterPro" id="IPR036890">
    <property type="entry name" value="HATPase_C_sf"/>
</dbReference>
<dbReference type="Proteomes" id="UP000198806">
    <property type="component" value="Unassembled WGS sequence"/>
</dbReference>
<evidence type="ECO:0000313" key="7">
    <source>
        <dbReference type="Proteomes" id="UP000198806"/>
    </source>
</evidence>
<name>A0A1I5GXK6_9FIRM</name>
<dbReference type="GO" id="GO:0000160">
    <property type="term" value="P:phosphorelay signal transduction system"/>
    <property type="evidence" value="ECO:0007669"/>
    <property type="project" value="UniProtKB-KW"/>
</dbReference>
<comment type="catalytic activity">
    <reaction evidence="1">
        <text>ATP + protein L-histidine = ADP + protein N-phospho-L-histidine.</text>
        <dbReference type="EC" id="2.7.13.3"/>
    </reaction>
</comment>